<feature type="region of interest" description="Disordered" evidence="1">
    <location>
        <begin position="223"/>
        <end position="256"/>
    </location>
</feature>
<evidence type="ECO:0000256" key="1">
    <source>
        <dbReference type="SAM" id="MobiDB-lite"/>
    </source>
</evidence>
<evidence type="ECO:0000313" key="2">
    <source>
        <dbReference type="EMBL" id="MBD3933605.1"/>
    </source>
</evidence>
<name>A0A927F240_9ACTN</name>
<keyword evidence="3" id="KW-1185">Reference proteome</keyword>
<dbReference type="RefSeq" id="WP_191210899.1">
    <property type="nucleotide sequence ID" value="NZ_BAABKL010000033.1"/>
</dbReference>
<organism evidence="2 3">
    <name type="scientific">Streptomyces chumphonensis</name>
    <dbReference type="NCBI Taxonomy" id="1214925"/>
    <lineage>
        <taxon>Bacteria</taxon>
        <taxon>Bacillati</taxon>
        <taxon>Actinomycetota</taxon>
        <taxon>Actinomycetes</taxon>
        <taxon>Kitasatosporales</taxon>
        <taxon>Streptomycetaceae</taxon>
        <taxon>Streptomyces</taxon>
    </lineage>
</organism>
<protein>
    <submittedName>
        <fullName evidence="2">Asp23/Gls24 family envelope stress response protein</fullName>
    </submittedName>
</protein>
<evidence type="ECO:0000313" key="3">
    <source>
        <dbReference type="Proteomes" id="UP000632289"/>
    </source>
</evidence>
<dbReference type="Proteomes" id="UP000632289">
    <property type="component" value="Unassembled WGS sequence"/>
</dbReference>
<reference evidence="2" key="1">
    <citation type="submission" date="2020-09" db="EMBL/GenBank/DDBJ databases">
        <title>Secondary metabolite and genome analysis of marine Streptomyces chumphonensis KK1-2T.</title>
        <authorList>
            <person name="Phongsopitanun W."/>
            <person name="Kanchanasin P."/>
            <person name="Pittayakhajonwut P."/>
            <person name="Suwanborirux K."/>
            <person name="Tanasupawat S."/>
        </authorList>
    </citation>
    <scope>NUCLEOTIDE SEQUENCE</scope>
    <source>
        <strain evidence="2">KK1-2</strain>
    </source>
</reference>
<dbReference type="EMBL" id="JACXYU010000010">
    <property type="protein sequence ID" value="MBD3933605.1"/>
    <property type="molecule type" value="Genomic_DNA"/>
</dbReference>
<dbReference type="AlphaFoldDB" id="A0A927F240"/>
<gene>
    <name evidence="2" type="ORF">IF129_18860</name>
</gene>
<proteinExistence type="predicted"/>
<sequence>MEMSPYGPRPGPPAGPEGEALPCGRALEDLWDAWESDPAAAAAEPHARQCPHCAAALADLRTLDDLVRDELARAAHASAREGDALASGVTARVMDIVRTELRPGAAVPLGEPEEDAWIVETAAARTFRSAAEAVPGVRAGSCRIVPLGDTQRRFRFPGARLPRGPVRVLLDVTAPPGLERPVPEVADAVRQRVTTAARGELGMDVHAVDVTVVDLADLADLGDLGDTSGLTDTASPGRSPARPADVVGQPPEDSDD</sequence>
<accession>A0A927F240</accession>
<feature type="region of interest" description="Disordered" evidence="1">
    <location>
        <begin position="1"/>
        <end position="22"/>
    </location>
</feature>
<comment type="caution">
    <text evidence="2">The sequence shown here is derived from an EMBL/GenBank/DDBJ whole genome shotgun (WGS) entry which is preliminary data.</text>
</comment>
<feature type="compositionally biased region" description="Low complexity" evidence="1">
    <location>
        <begin position="223"/>
        <end position="234"/>
    </location>
</feature>